<feature type="transmembrane region" description="Helical" evidence="7">
    <location>
        <begin position="12"/>
        <end position="33"/>
    </location>
</feature>
<dbReference type="CDD" id="cd06261">
    <property type="entry name" value="TM_PBP2"/>
    <property type="match status" value="1"/>
</dbReference>
<dbReference type="PROSITE" id="PS50928">
    <property type="entry name" value="ABC_TM1"/>
    <property type="match status" value="1"/>
</dbReference>
<keyword evidence="3" id="KW-1003">Cell membrane</keyword>
<dbReference type="SUPFAM" id="SSF161098">
    <property type="entry name" value="MetI-like"/>
    <property type="match status" value="1"/>
</dbReference>
<evidence type="ECO:0000256" key="3">
    <source>
        <dbReference type="ARBA" id="ARBA00022475"/>
    </source>
</evidence>
<keyword evidence="4 7" id="KW-0812">Transmembrane</keyword>
<dbReference type="GO" id="GO:0055085">
    <property type="term" value="P:transmembrane transport"/>
    <property type="evidence" value="ECO:0007669"/>
    <property type="project" value="InterPro"/>
</dbReference>
<dbReference type="PANTHER" id="PTHR30151:SF20">
    <property type="entry name" value="ABC TRANSPORTER PERMEASE PROTEIN HI_0355-RELATED"/>
    <property type="match status" value="1"/>
</dbReference>
<evidence type="ECO:0000313" key="9">
    <source>
        <dbReference type="EMBL" id="PSJ65128.1"/>
    </source>
</evidence>
<evidence type="ECO:0000256" key="5">
    <source>
        <dbReference type="ARBA" id="ARBA00022989"/>
    </source>
</evidence>
<dbReference type="Gene3D" id="1.10.3720.10">
    <property type="entry name" value="MetI-like"/>
    <property type="match status" value="1"/>
</dbReference>
<gene>
    <name evidence="9" type="ORF">C7I84_01920</name>
</gene>
<feature type="transmembrane region" description="Helical" evidence="7">
    <location>
        <begin position="172"/>
        <end position="203"/>
    </location>
</feature>
<keyword evidence="5 7" id="KW-1133">Transmembrane helix</keyword>
<organism evidence="9 10">
    <name type="scientific">Kumtagia ephedrae</name>
    <dbReference type="NCBI Taxonomy" id="2116701"/>
    <lineage>
        <taxon>Bacteria</taxon>
        <taxon>Pseudomonadati</taxon>
        <taxon>Pseudomonadota</taxon>
        <taxon>Alphaproteobacteria</taxon>
        <taxon>Hyphomicrobiales</taxon>
        <taxon>Phyllobacteriaceae</taxon>
        <taxon>Kumtagia</taxon>
    </lineage>
</organism>
<dbReference type="InterPro" id="IPR035906">
    <property type="entry name" value="MetI-like_sf"/>
</dbReference>
<feature type="transmembrane region" description="Helical" evidence="7">
    <location>
        <begin position="102"/>
        <end position="123"/>
    </location>
</feature>
<dbReference type="PANTHER" id="PTHR30151">
    <property type="entry name" value="ALKANE SULFONATE ABC TRANSPORTER-RELATED, MEMBRANE SUBUNIT"/>
    <property type="match status" value="1"/>
</dbReference>
<keyword evidence="10" id="KW-1185">Reference proteome</keyword>
<dbReference type="Proteomes" id="UP000241229">
    <property type="component" value="Unassembled WGS sequence"/>
</dbReference>
<sequence>MERRWERGPVGIVLSVLLLVVLLAAWELSVHWFEVPAYLVPTPSAVVVGLWRGFASGIYLFHLKVTLVEIVLGFLAGSALGFLLGALIALNRTVAYFLQPYVLVFQTIPKVALAPLIVLWFGLGITSKVVSAAIICFFPVMVNTITGLNAADRERTDLLRAMGASRFQIFRMLRLPAAGAFIFAGLEIAVTFALIGAIVTEFLGAEAGLGMLMQSMNFTMDVAGSFSVIVVLSAVGVVLTFAITLLRRRVIFWEDGTTDKAK</sequence>
<dbReference type="GO" id="GO:0005886">
    <property type="term" value="C:plasma membrane"/>
    <property type="evidence" value="ECO:0007669"/>
    <property type="project" value="UniProtKB-SubCell"/>
</dbReference>
<comment type="similarity">
    <text evidence="7">Belongs to the binding-protein-dependent transport system permease family.</text>
</comment>
<evidence type="ECO:0000256" key="7">
    <source>
        <dbReference type="RuleBase" id="RU363032"/>
    </source>
</evidence>
<feature type="transmembrane region" description="Helical" evidence="7">
    <location>
        <begin position="129"/>
        <end position="151"/>
    </location>
</feature>
<keyword evidence="6 7" id="KW-0472">Membrane</keyword>
<feature type="domain" description="ABC transmembrane type-1" evidence="8">
    <location>
        <begin position="63"/>
        <end position="247"/>
    </location>
</feature>
<comment type="caution">
    <text evidence="9">The sequence shown here is derived from an EMBL/GenBank/DDBJ whole genome shotgun (WGS) entry which is preliminary data.</text>
</comment>
<dbReference type="InterPro" id="IPR000515">
    <property type="entry name" value="MetI-like"/>
</dbReference>
<feature type="transmembrane region" description="Helical" evidence="7">
    <location>
        <begin position="223"/>
        <end position="246"/>
    </location>
</feature>
<evidence type="ECO:0000256" key="4">
    <source>
        <dbReference type="ARBA" id="ARBA00022692"/>
    </source>
</evidence>
<accession>A0A2P7SRK5</accession>
<comment type="subcellular location">
    <subcellularLocation>
        <location evidence="1 7">Cell membrane</location>
        <topology evidence="1 7">Multi-pass membrane protein</topology>
    </subcellularLocation>
</comment>
<dbReference type="EMBL" id="PXYK01000002">
    <property type="protein sequence ID" value="PSJ65128.1"/>
    <property type="molecule type" value="Genomic_DNA"/>
</dbReference>
<keyword evidence="2 7" id="KW-0813">Transport</keyword>
<evidence type="ECO:0000256" key="2">
    <source>
        <dbReference type="ARBA" id="ARBA00022448"/>
    </source>
</evidence>
<evidence type="ECO:0000313" key="10">
    <source>
        <dbReference type="Proteomes" id="UP000241229"/>
    </source>
</evidence>
<evidence type="ECO:0000256" key="1">
    <source>
        <dbReference type="ARBA" id="ARBA00004651"/>
    </source>
</evidence>
<feature type="transmembrane region" description="Helical" evidence="7">
    <location>
        <begin position="70"/>
        <end position="90"/>
    </location>
</feature>
<dbReference type="AlphaFoldDB" id="A0A2P7SRK5"/>
<protein>
    <submittedName>
        <fullName evidence="9">ABC transporter permease</fullName>
    </submittedName>
</protein>
<evidence type="ECO:0000256" key="6">
    <source>
        <dbReference type="ARBA" id="ARBA00023136"/>
    </source>
</evidence>
<name>A0A2P7SRK5_9HYPH</name>
<reference evidence="9 10" key="1">
    <citation type="submission" date="2018-03" db="EMBL/GenBank/DDBJ databases">
        <title>The draft genome of Mesorhizobium sp. 6GN-30.</title>
        <authorList>
            <person name="Liu L."/>
            <person name="Li L."/>
            <person name="Wang T."/>
            <person name="Zhang X."/>
            <person name="Liang L."/>
        </authorList>
    </citation>
    <scope>NUCLEOTIDE SEQUENCE [LARGE SCALE GENOMIC DNA]</scope>
    <source>
        <strain evidence="9 10">6GN30</strain>
    </source>
</reference>
<evidence type="ECO:0000259" key="8">
    <source>
        <dbReference type="PROSITE" id="PS50928"/>
    </source>
</evidence>
<dbReference type="RefSeq" id="WP_106770468.1">
    <property type="nucleotide sequence ID" value="NZ_PXYK01000002.1"/>
</dbReference>
<proteinExistence type="inferred from homology"/>
<dbReference type="OrthoDB" id="9786495at2"/>
<dbReference type="Pfam" id="PF00528">
    <property type="entry name" value="BPD_transp_1"/>
    <property type="match status" value="1"/>
</dbReference>